<comment type="caution">
    <text evidence="1">The sequence shown here is derived from an EMBL/GenBank/DDBJ whole genome shotgun (WGS) entry which is preliminary data.</text>
</comment>
<evidence type="ECO:0000313" key="1">
    <source>
        <dbReference type="EMBL" id="PKQ62418.1"/>
    </source>
</evidence>
<name>A0A2N3HWL6_9BACT</name>
<organism evidence="1 2">
    <name type="scientific">Labilibaculum manganireducens</name>
    <dbReference type="NCBI Taxonomy" id="1940525"/>
    <lineage>
        <taxon>Bacteria</taxon>
        <taxon>Pseudomonadati</taxon>
        <taxon>Bacteroidota</taxon>
        <taxon>Bacteroidia</taxon>
        <taxon>Marinilabiliales</taxon>
        <taxon>Marinifilaceae</taxon>
        <taxon>Labilibaculum</taxon>
    </lineage>
</organism>
<dbReference type="AlphaFoldDB" id="A0A2N3HWL6"/>
<evidence type="ECO:0000313" key="2">
    <source>
        <dbReference type="Proteomes" id="UP000233618"/>
    </source>
</evidence>
<sequence>MDNILIQYQELTEKLKENLPLKTYPIRELVQIFRKNGHPITLKTELTIIDVINSGDISGIMCTIEGPDEYKMACGLTHLIFSKSSKFYGQIADYQKKRAKRIKQLNQTGLN</sequence>
<accession>A0A2N3HWL6</accession>
<proteinExistence type="predicted"/>
<dbReference type="EMBL" id="MVDE01000035">
    <property type="protein sequence ID" value="PKQ62418.1"/>
    <property type="molecule type" value="Genomic_DNA"/>
</dbReference>
<keyword evidence="2" id="KW-1185">Reference proteome</keyword>
<reference evidence="1 2" key="1">
    <citation type="journal article" date="2017" name="Front. Microbiol.">
        <title>Labilibaculum manganireducens gen. nov., sp. nov. and Labilibaculum filiforme sp. nov., Novel Bacteroidetes Isolated from Subsurface Sediments of the Baltic Sea.</title>
        <authorList>
            <person name="Vandieken V."/>
            <person name="Marshall I.P."/>
            <person name="Niemann H."/>
            <person name="Engelen B."/>
            <person name="Cypionka H."/>
        </authorList>
    </citation>
    <scope>NUCLEOTIDE SEQUENCE [LARGE SCALE GENOMIC DNA]</scope>
    <source>
        <strain evidence="1 2">59.10-2M</strain>
    </source>
</reference>
<gene>
    <name evidence="1" type="ORF">BZG01_17445</name>
</gene>
<dbReference type="Proteomes" id="UP000233618">
    <property type="component" value="Unassembled WGS sequence"/>
</dbReference>
<protein>
    <submittedName>
        <fullName evidence="1">Uncharacterized protein</fullName>
    </submittedName>
</protein>
<dbReference type="RefSeq" id="WP_101311137.1">
    <property type="nucleotide sequence ID" value="NZ_CAXXEE010000003.1"/>
</dbReference>